<dbReference type="GO" id="GO:0008168">
    <property type="term" value="F:methyltransferase activity"/>
    <property type="evidence" value="ECO:0000318"/>
    <property type="project" value="GO_Central"/>
</dbReference>
<dbReference type="GeneID" id="5722426"/>
<feature type="region of interest" description="Disordered" evidence="1">
    <location>
        <begin position="246"/>
        <end position="291"/>
    </location>
</feature>
<evidence type="ECO:0000259" key="2">
    <source>
        <dbReference type="Pfam" id="PF08241"/>
    </source>
</evidence>
<feature type="compositionally biased region" description="Pro residues" evidence="1">
    <location>
        <begin position="184"/>
        <end position="197"/>
    </location>
</feature>
<name>A0A2K3D4P7_CHLRE</name>
<evidence type="ECO:0000313" key="4">
    <source>
        <dbReference type="Proteomes" id="UP000006906"/>
    </source>
</evidence>
<dbReference type="RefSeq" id="XP_042918630.1">
    <property type="nucleotide sequence ID" value="XM_043068535.1"/>
</dbReference>
<feature type="region of interest" description="Disordered" evidence="1">
    <location>
        <begin position="180"/>
        <end position="227"/>
    </location>
</feature>
<dbReference type="InterPro" id="IPR050508">
    <property type="entry name" value="Methyltransf_Superfamily"/>
</dbReference>
<dbReference type="OrthoDB" id="416496at2759"/>
<proteinExistence type="predicted"/>
<dbReference type="InParanoid" id="A0A2K3D4P7"/>
<dbReference type="PANTHER" id="PTHR42912:SF96">
    <property type="entry name" value="METHYLTRANSFERASE DOMAIN-CONTAINING PROTEIN"/>
    <property type="match status" value="1"/>
</dbReference>
<dbReference type="Proteomes" id="UP000006906">
    <property type="component" value="Chromosome 12"/>
</dbReference>
<dbReference type="KEGG" id="cre:CHLRE_12g529350v5"/>
<reference evidence="3 4" key="1">
    <citation type="journal article" date="2007" name="Science">
        <title>The Chlamydomonas genome reveals the evolution of key animal and plant functions.</title>
        <authorList>
            <person name="Merchant S.S."/>
            <person name="Prochnik S.E."/>
            <person name="Vallon O."/>
            <person name="Harris E.H."/>
            <person name="Karpowicz S.J."/>
            <person name="Witman G.B."/>
            <person name="Terry A."/>
            <person name="Salamov A."/>
            <person name="Fritz-Laylin L.K."/>
            <person name="Marechal-Drouard L."/>
            <person name="Marshall W.F."/>
            <person name="Qu L.H."/>
            <person name="Nelson D.R."/>
            <person name="Sanderfoot A.A."/>
            <person name="Spalding M.H."/>
            <person name="Kapitonov V.V."/>
            <person name="Ren Q."/>
            <person name="Ferris P."/>
            <person name="Lindquist E."/>
            <person name="Shapiro H."/>
            <person name="Lucas S.M."/>
            <person name="Grimwood J."/>
            <person name="Schmutz J."/>
            <person name="Cardol P."/>
            <person name="Cerutti H."/>
            <person name="Chanfreau G."/>
            <person name="Chen C.L."/>
            <person name="Cognat V."/>
            <person name="Croft M.T."/>
            <person name="Dent R."/>
            <person name="Dutcher S."/>
            <person name="Fernandez E."/>
            <person name="Fukuzawa H."/>
            <person name="Gonzalez-Ballester D."/>
            <person name="Gonzalez-Halphen D."/>
            <person name="Hallmann A."/>
            <person name="Hanikenne M."/>
            <person name="Hippler M."/>
            <person name="Inwood W."/>
            <person name="Jabbari K."/>
            <person name="Kalanon M."/>
            <person name="Kuras R."/>
            <person name="Lefebvre P.A."/>
            <person name="Lemaire S.D."/>
            <person name="Lobanov A.V."/>
            <person name="Lohr M."/>
            <person name="Manuell A."/>
            <person name="Meier I."/>
            <person name="Mets L."/>
            <person name="Mittag M."/>
            <person name="Mittelmeier T."/>
            <person name="Moroney J.V."/>
            <person name="Moseley J."/>
            <person name="Napoli C."/>
            <person name="Nedelcu A.M."/>
            <person name="Niyogi K."/>
            <person name="Novoselov S.V."/>
            <person name="Paulsen I.T."/>
            <person name="Pazour G."/>
            <person name="Purton S."/>
            <person name="Ral J.P."/>
            <person name="Riano-Pachon D.M."/>
            <person name="Riekhof W."/>
            <person name="Rymarquis L."/>
            <person name="Schroda M."/>
            <person name="Stern D."/>
            <person name="Umen J."/>
            <person name="Willows R."/>
            <person name="Wilson N."/>
            <person name="Zimmer S.L."/>
            <person name="Allmer J."/>
            <person name="Balk J."/>
            <person name="Bisova K."/>
            <person name="Chen C.J."/>
            <person name="Elias M."/>
            <person name="Gendler K."/>
            <person name="Hauser C."/>
            <person name="Lamb M.R."/>
            <person name="Ledford H."/>
            <person name="Long J.C."/>
            <person name="Minagawa J."/>
            <person name="Page M.D."/>
            <person name="Pan J."/>
            <person name="Pootakham W."/>
            <person name="Roje S."/>
            <person name="Rose A."/>
            <person name="Stahlberg E."/>
            <person name="Terauchi A.M."/>
            <person name="Yang P."/>
            <person name="Ball S."/>
            <person name="Bowler C."/>
            <person name="Dieckmann C.L."/>
            <person name="Gladyshev V.N."/>
            <person name="Green P."/>
            <person name="Jorgensen R."/>
            <person name="Mayfield S."/>
            <person name="Mueller-Roeber B."/>
            <person name="Rajamani S."/>
            <person name="Sayre R.T."/>
            <person name="Brokstein P."/>
            <person name="Dubchak I."/>
            <person name="Goodstein D."/>
            <person name="Hornick L."/>
            <person name="Huang Y.W."/>
            <person name="Jhaveri J."/>
            <person name="Luo Y."/>
            <person name="Martinez D."/>
            <person name="Ngau W.C."/>
            <person name="Otillar B."/>
            <person name="Poliakov A."/>
            <person name="Porter A."/>
            <person name="Szajkowski L."/>
            <person name="Werner G."/>
            <person name="Zhou K."/>
            <person name="Grigoriev I.V."/>
            <person name="Rokhsar D.S."/>
            <person name="Grossman A.R."/>
        </authorList>
    </citation>
    <scope>NUCLEOTIDE SEQUENCE [LARGE SCALE GENOMIC DNA]</scope>
    <source>
        <strain evidence="4">CC-503</strain>
    </source>
</reference>
<feature type="compositionally biased region" description="Low complexity" evidence="1">
    <location>
        <begin position="309"/>
        <end position="339"/>
    </location>
</feature>
<feature type="region of interest" description="Disordered" evidence="1">
    <location>
        <begin position="309"/>
        <end position="387"/>
    </location>
</feature>
<feature type="compositionally biased region" description="Polar residues" evidence="1">
    <location>
        <begin position="340"/>
        <end position="360"/>
    </location>
</feature>
<dbReference type="InterPro" id="IPR029063">
    <property type="entry name" value="SAM-dependent_MTases_sf"/>
</dbReference>
<dbReference type="EMBL" id="CM008973">
    <property type="protein sequence ID" value="PNW75502.1"/>
    <property type="molecule type" value="Genomic_DNA"/>
</dbReference>
<dbReference type="STRING" id="3055.A0A2K3D4P7"/>
<dbReference type="PANTHER" id="PTHR42912">
    <property type="entry name" value="METHYLTRANSFERASE"/>
    <property type="match status" value="1"/>
</dbReference>
<sequence length="523" mass="55402">MLRKTPSLSNVVHAVQQRAKPGSASISTRSALVGGALLFGGTAYFSYRYSNAHAVLPTPDPDAPIDPAAGFRVFDAIADKYDEAIGQEEAALWYGTMRKWLLKQASGDVLEISVGTGRNFKYYDLSESSGVRSLTCTDLSQHMLFRAEDKFFDELQLGMKYPHVKVNFVLADAHCLVDPNAKAPEPPPKPKPQPPAPGKTVIPGLPAVPPPASAPAAGSGPQGQPANAEPYVAPWWAYWRHMPPREDEPAPAASTSSRNVNSSSSGSVDGGAVAPGEAAPHVNPEDMRELPGLHSRGLLNLFRVLLPESSQPTSSSSGGGSSSSNSSSSSSVSSGMASSNPVGTPASTGANGSQAVGITVQQGAAAAPGAPPTGPAPRTQAAGDCGCSHAHPEGKEWQYVQRCATGQLEGGAKLSRFAPGQFDTVVDTFGLCSHEDPVQVLKEMARVCKPGGRILLLQHGRSHYQWLNDKLDGSAVDHQRKWGCLWNRDILDIVQQAGLVVDKSTRWHFGTSYYIVAYPPVQR</sequence>
<dbReference type="Gramene" id="PNW75502">
    <property type="protein sequence ID" value="PNW75502"/>
    <property type="gene ID" value="CHLRE_12g529350v5"/>
</dbReference>
<feature type="domain" description="Methyltransferase type 11" evidence="2">
    <location>
        <begin position="412"/>
        <end position="455"/>
    </location>
</feature>
<dbReference type="SUPFAM" id="SSF53335">
    <property type="entry name" value="S-adenosyl-L-methionine-dependent methyltransferases"/>
    <property type="match status" value="2"/>
</dbReference>
<dbReference type="InterPro" id="IPR013216">
    <property type="entry name" value="Methyltransf_11"/>
</dbReference>
<dbReference type="Gene3D" id="3.40.50.150">
    <property type="entry name" value="Vaccinia Virus protein VP39"/>
    <property type="match status" value="2"/>
</dbReference>
<gene>
    <name evidence="3" type="ORF">CHLRE_12g529350v5</name>
</gene>
<dbReference type="OMA" id="RAEDKFF"/>
<accession>A0A2K3D4P7</accession>
<dbReference type="GO" id="GO:0008757">
    <property type="term" value="F:S-adenosylmethionine-dependent methyltransferase activity"/>
    <property type="evidence" value="ECO:0007669"/>
    <property type="project" value="InterPro"/>
</dbReference>
<protein>
    <recommendedName>
        <fullName evidence="2">Methyltransferase type 11 domain-containing protein</fullName>
    </recommendedName>
</protein>
<evidence type="ECO:0000313" key="3">
    <source>
        <dbReference type="EMBL" id="PNW75502.1"/>
    </source>
</evidence>
<feature type="compositionally biased region" description="Low complexity" evidence="1">
    <location>
        <begin position="252"/>
        <end position="274"/>
    </location>
</feature>
<feature type="compositionally biased region" description="Low complexity" evidence="1">
    <location>
        <begin position="214"/>
        <end position="226"/>
    </location>
</feature>
<dbReference type="CDD" id="cd02440">
    <property type="entry name" value="AdoMet_MTases"/>
    <property type="match status" value="1"/>
</dbReference>
<dbReference type="Pfam" id="PF08241">
    <property type="entry name" value="Methyltransf_11"/>
    <property type="match status" value="1"/>
</dbReference>
<dbReference type="AlphaFoldDB" id="A0A2K3D4P7"/>
<organism evidence="3 4">
    <name type="scientific">Chlamydomonas reinhardtii</name>
    <name type="common">Chlamydomonas smithii</name>
    <dbReference type="NCBI Taxonomy" id="3055"/>
    <lineage>
        <taxon>Eukaryota</taxon>
        <taxon>Viridiplantae</taxon>
        <taxon>Chlorophyta</taxon>
        <taxon>core chlorophytes</taxon>
        <taxon>Chlorophyceae</taxon>
        <taxon>CS clade</taxon>
        <taxon>Chlamydomonadales</taxon>
        <taxon>Chlamydomonadaceae</taxon>
        <taxon>Chlamydomonas</taxon>
    </lineage>
</organism>
<evidence type="ECO:0000256" key="1">
    <source>
        <dbReference type="SAM" id="MobiDB-lite"/>
    </source>
</evidence>
<keyword evidence="4" id="KW-1185">Reference proteome</keyword>